<dbReference type="NCBIfam" id="TIGR00247">
    <property type="entry name" value="endolytic transglycosylase MltG"/>
    <property type="match status" value="1"/>
</dbReference>
<proteinExistence type="inferred from homology"/>
<dbReference type="Gene3D" id="3.30.1490.480">
    <property type="entry name" value="Endolytic murein transglycosylase"/>
    <property type="match status" value="1"/>
</dbReference>
<sequence length="524" mass="58565">MALTDFKDKDQQDQQRSFKEQILAELEKANQIRKEKEEELFQKELEAKEAARRTAQLYAEYKRQDAFQKESIAHNNKTAKHFQAIKDAVMTSEALKPTLLSEKENSSLKTTNKRVVQANELQETASKESQVPLTIEKGHSVRRKLSKRQQTERAAKKISTVLISSIMITLLAVTLAGAGYVYSALNPVDKNSDAFVQVEIPSGSGNKLIGQILQKKGLIKNSTVFSFYTKFKNFTNFQSGYYNLQKSMSLEEIASALQEGGTAEPTKPSLGKILIPEGYTIKQIAKAVEHNSKGKTKKAKTPFNEKDFLDLVTDEAFIQDMVKRYPKLLATIPTKEKAIYRLEGYLFPATYNYYKETTMRELVEDMLAAMDATLVPYYDKIAASGKTVNEVLTLASLVEKEGSTDDDRRQIASVFYNRLNSGMALQSNIAILYAMGKLGEKTTLAEDATIDTTINSPYNIYTNTGLMPGPVASSGVSAIEATLNPASTDYLYFVANVHTGEVYYAKTFEEHSANVEKYVNSQIQ</sequence>
<dbReference type="Gene3D" id="3.30.160.60">
    <property type="entry name" value="Classic Zinc Finger"/>
    <property type="match status" value="1"/>
</dbReference>
<dbReference type="EMBL" id="SJLL01000001">
    <property type="protein sequence ID" value="TYL01461.1"/>
    <property type="molecule type" value="Genomic_DNA"/>
</dbReference>
<keyword evidence="1 7" id="KW-1003">Cell membrane</keyword>
<keyword evidence="3 7" id="KW-1133">Transmembrane helix</keyword>
<dbReference type="STRING" id="1314.SD89_08335"/>
<evidence type="ECO:0000256" key="6">
    <source>
        <dbReference type="ARBA" id="ARBA00023316"/>
    </source>
</evidence>
<dbReference type="AlphaFoldDB" id="A0A5S4TRI1"/>
<keyword evidence="4 7" id="KW-0472">Membrane</keyword>
<evidence type="ECO:0000256" key="2">
    <source>
        <dbReference type="ARBA" id="ARBA00022692"/>
    </source>
</evidence>
<keyword evidence="6 7" id="KW-0961">Cell wall biogenesis/degradation</keyword>
<comment type="subcellular location">
    <subcellularLocation>
        <location evidence="7">Cell membrane</location>
        <topology evidence="7">Single-pass membrane protein</topology>
    </subcellularLocation>
</comment>
<dbReference type="EC" id="4.2.2.29" evidence="7"/>
<dbReference type="PANTHER" id="PTHR30518:SF2">
    <property type="entry name" value="ENDOLYTIC MUREIN TRANSGLYCOSYLASE"/>
    <property type="match status" value="1"/>
</dbReference>
<reference evidence="8 9" key="1">
    <citation type="submission" date="2019-02" db="EMBL/GenBank/DDBJ databases">
        <title>Novel genomic isolates of S. pyogenes and S. dysgalactiae subsp. equisimilis associated to necrotising fasciitis (NSTI).</title>
        <authorList>
            <person name="Barrantes I."/>
        </authorList>
    </citation>
    <scope>NUCLEOTIDE SEQUENCE [LARGE SCALE GENOMIC DNA]</scope>
    <source>
        <strain evidence="8 9">SPY2028</strain>
    </source>
</reference>
<gene>
    <name evidence="7 8" type="primary">mltG</name>
    <name evidence="8" type="ORF">E0F66_02510</name>
</gene>
<protein>
    <recommendedName>
        <fullName evidence="7">Endolytic murein transglycosylase</fullName>
        <ecNumber evidence="7">4.2.2.29</ecNumber>
    </recommendedName>
    <alternativeName>
        <fullName evidence="7">Peptidoglycan lytic transglycosylase</fullName>
    </alternativeName>
    <alternativeName>
        <fullName evidence="7">Peptidoglycan polymerization terminase</fullName>
    </alternativeName>
</protein>
<dbReference type="RefSeq" id="WP_011106888.1">
    <property type="nucleotide sequence ID" value="NZ_AP014596.1"/>
</dbReference>
<comment type="similarity">
    <text evidence="7">Belongs to the transglycosylase MltG family.</text>
</comment>
<dbReference type="GO" id="GO:0005886">
    <property type="term" value="C:plasma membrane"/>
    <property type="evidence" value="ECO:0007669"/>
    <property type="project" value="UniProtKB-SubCell"/>
</dbReference>
<feature type="transmembrane region" description="Helical" evidence="7">
    <location>
        <begin position="158"/>
        <end position="182"/>
    </location>
</feature>
<dbReference type="Proteomes" id="UP000324058">
    <property type="component" value="Unassembled WGS sequence"/>
</dbReference>
<dbReference type="CDD" id="cd08010">
    <property type="entry name" value="MltG_like"/>
    <property type="match status" value="1"/>
</dbReference>
<dbReference type="GO" id="GO:0009252">
    <property type="term" value="P:peptidoglycan biosynthetic process"/>
    <property type="evidence" value="ECO:0007669"/>
    <property type="project" value="UniProtKB-UniRule"/>
</dbReference>
<dbReference type="GO" id="GO:0008932">
    <property type="term" value="F:lytic endotransglycosylase activity"/>
    <property type="evidence" value="ECO:0007669"/>
    <property type="project" value="UniProtKB-UniRule"/>
</dbReference>
<comment type="catalytic activity">
    <reaction evidence="7">
        <text>a peptidoglycan chain = a peptidoglycan chain with N-acetyl-1,6-anhydromuramyl-[peptide] at the reducing end + a peptidoglycan chain with N-acetylglucosamine at the non-reducing end.</text>
        <dbReference type="EC" id="4.2.2.29"/>
    </reaction>
</comment>
<feature type="site" description="Important for catalytic activity" evidence="7">
    <location>
        <position position="401"/>
    </location>
</feature>
<dbReference type="InterPro" id="IPR003770">
    <property type="entry name" value="MLTG-like"/>
</dbReference>
<comment type="function">
    <text evidence="7">Functions as a peptidoglycan terminase that cleaves nascent peptidoglycan strands endolytically to terminate their elongation.</text>
</comment>
<dbReference type="PANTHER" id="PTHR30518">
    <property type="entry name" value="ENDOLYTIC MUREIN TRANSGLYCOSYLASE"/>
    <property type="match status" value="1"/>
</dbReference>
<evidence type="ECO:0000313" key="8">
    <source>
        <dbReference type="EMBL" id="TYL01461.1"/>
    </source>
</evidence>
<dbReference type="Pfam" id="PF02618">
    <property type="entry name" value="YceG"/>
    <property type="match status" value="1"/>
</dbReference>
<dbReference type="OrthoDB" id="9814591at2"/>
<dbReference type="HAMAP" id="MF_02065">
    <property type="entry name" value="MltG"/>
    <property type="match status" value="1"/>
</dbReference>
<evidence type="ECO:0000313" key="9">
    <source>
        <dbReference type="Proteomes" id="UP000324058"/>
    </source>
</evidence>
<organism evidence="8 9">
    <name type="scientific">Streptococcus pyogenes</name>
    <dbReference type="NCBI Taxonomy" id="1314"/>
    <lineage>
        <taxon>Bacteria</taxon>
        <taxon>Bacillati</taxon>
        <taxon>Bacillota</taxon>
        <taxon>Bacilli</taxon>
        <taxon>Lactobacillales</taxon>
        <taxon>Streptococcaceae</taxon>
        <taxon>Streptococcus</taxon>
    </lineage>
</organism>
<evidence type="ECO:0000256" key="1">
    <source>
        <dbReference type="ARBA" id="ARBA00022475"/>
    </source>
</evidence>
<keyword evidence="5 7" id="KW-0456">Lyase</keyword>
<evidence type="ECO:0000256" key="5">
    <source>
        <dbReference type="ARBA" id="ARBA00023239"/>
    </source>
</evidence>
<accession>A0A5S4TRI1</accession>
<dbReference type="GO" id="GO:0071555">
    <property type="term" value="P:cell wall organization"/>
    <property type="evidence" value="ECO:0007669"/>
    <property type="project" value="UniProtKB-KW"/>
</dbReference>
<keyword evidence="2 7" id="KW-0812">Transmembrane</keyword>
<evidence type="ECO:0000256" key="4">
    <source>
        <dbReference type="ARBA" id="ARBA00023136"/>
    </source>
</evidence>
<dbReference type="OMA" id="TDWDPGP"/>
<comment type="caution">
    <text evidence="8">The sequence shown here is derived from an EMBL/GenBank/DDBJ whole genome shotgun (WGS) entry which is preliminary data.</text>
</comment>
<name>A0A5S4TRI1_STRPY</name>
<evidence type="ECO:0000256" key="3">
    <source>
        <dbReference type="ARBA" id="ARBA00022989"/>
    </source>
</evidence>
<evidence type="ECO:0000256" key="7">
    <source>
        <dbReference type="HAMAP-Rule" id="MF_02065"/>
    </source>
</evidence>